<evidence type="ECO:0000313" key="8">
    <source>
        <dbReference type="Proteomes" id="UP000323865"/>
    </source>
</evidence>
<dbReference type="Gene3D" id="1.20.1250.20">
    <property type="entry name" value="MFS general substrate transporter like domains"/>
    <property type="match status" value="2"/>
</dbReference>
<feature type="transmembrane region" description="Helical" evidence="6">
    <location>
        <begin position="307"/>
        <end position="326"/>
    </location>
</feature>
<evidence type="ECO:0000256" key="5">
    <source>
        <dbReference type="SAM" id="MobiDB-lite"/>
    </source>
</evidence>
<dbReference type="InterPro" id="IPR051788">
    <property type="entry name" value="MFS_Transporter"/>
</dbReference>
<organism evidence="7 8">
    <name type="scientific">Dermabacter vaginalis</name>
    <dbReference type="NCBI Taxonomy" id="1630135"/>
    <lineage>
        <taxon>Bacteria</taxon>
        <taxon>Bacillati</taxon>
        <taxon>Actinomycetota</taxon>
        <taxon>Actinomycetes</taxon>
        <taxon>Micrococcales</taxon>
        <taxon>Dermabacteraceae</taxon>
        <taxon>Dermabacter</taxon>
    </lineage>
</organism>
<gene>
    <name evidence="7" type="ORF">FOB48_07535</name>
</gene>
<feature type="transmembrane region" description="Helical" evidence="6">
    <location>
        <begin position="393"/>
        <end position="414"/>
    </location>
</feature>
<evidence type="ECO:0000256" key="4">
    <source>
        <dbReference type="ARBA" id="ARBA00023136"/>
    </source>
</evidence>
<dbReference type="CDD" id="cd17393">
    <property type="entry name" value="MFS_MosC_like"/>
    <property type="match status" value="1"/>
</dbReference>
<dbReference type="Pfam" id="PF07690">
    <property type="entry name" value="MFS_1"/>
    <property type="match status" value="2"/>
</dbReference>
<evidence type="ECO:0000256" key="1">
    <source>
        <dbReference type="ARBA" id="ARBA00004141"/>
    </source>
</evidence>
<dbReference type="PANTHER" id="PTHR23514:SF13">
    <property type="entry name" value="INNER MEMBRANE PROTEIN YBJJ"/>
    <property type="match status" value="1"/>
</dbReference>
<feature type="transmembrane region" description="Helical" evidence="6">
    <location>
        <begin position="16"/>
        <end position="36"/>
    </location>
</feature>
<evidence type="ECO:0000256" key="2">
    <source>
        <dbReference type="ARBA" id="ARBA00022692"/>
    </source>
</evidence>
<feature type="transmembrane region" description="Helical" evidence="6">
    <location>
        <begin position="142"/>
        <end position="164"/>
    </location>
</feature>
<keyword evidence="2 6" id="KW-0812">Transmembrane</keyword>
<dbReference type="PANTHER" id="PTHR23514">
    <property type="entry name" value="BYPASS OF STOP CODON PROTEIN 6"/>
    <property type="match status" value="1"/>
</dbReference>
<dbReference type="RefSeq" id="WP_150333398.1">
    <property type="nucleotide sequence ID" value="NZ_CP044108.1"/>
</dbReference>
<feature type="transmembrane region" description="Helical" evidence="6">
    <location>
        <begin position="101"/>
        <end position="121"/>
    </location>
</feature>
<dbReference type="Proteomes" id="UP000323865">
    <property type="component" value="Chromosome"/>
</dbReference>
<feature type="compositionally biased region" description="Polar residues" evidence="5">
    <location>
        <begin position="220"/>
        <end position="230"/>
    </location>
</feature>
<feature type="region of interest" description="Disordered" evidence="5">
    <location>
        <begin position="200"/>
        <end position="230"/>
    </location>
</feature>
<dbReference type="InterPro" id="IPR036259">
    <property type="entry name" value="MFS_trans_sf"/>
</dbReference>
<evidence type="ECO:0000256" key="3">
    <source>
        <dbReference type="ARBA" id="ARBA00022989"/>
    </source>
</evidence>
<feature type="transmembrane region" description="Helical" evidence="6">
    <location>
        <begin position="332"/>
        <end position="351"/>
    </location>
</feature>
<keyword evidence="8" id="KW-1185">Reference proteome</keyword>
<reference evidence="7 8" key="1">
    <citation type="submission" date="2019-09" db="EMBL/GenBank/DDBJ databases">
        <title>FDA dAtabase for Regulatory Grade micrObial Sequences (FDA-ARGOS): Supporting development and validation of Infectious Disease Dx tests.</title>
        <authorList>
            <person name="Sciortino C."/>
            <person name="Tallon L."/>
            <person name="Sadzewicz L."/>
            <person name="Vavikolanu K."/>
            <person name="Mehta A."/>
            <person name="Aluvathingal J."/>
            <person name="Nadendla S."/>
            <person name="Nandy P."/>
            <person name="Geyer C."/>
            <person name="Yan Y."/>
            <person name="Sichtig H."/>
        </authorList>
    </citation>
    <scope>NUCLEOTIDE SEQUENCE [LARGE SCALE GENOMIC DNA]</scope>
    <source>
        <strain evidence="7 8">FDAARGOS_640</strain>
    </source>
</reference>
<evidence type="ECO:0000256" key="6">
    <source>
        <dbReference type="SAM" id="Phobius"/>
    </source>
</evidence>
<keyword evidence="4 6" id="KW-0472">Membrane</keyword>
<keyword evidence="3 6" id="KW-1133">Transmembrane helix</keyword>
<dbReference type="InterPro" id="IPR011701">
    <property type="entry name" value="MFS"/>
</dbReference>
<feature type="transmembrane region" description="Helical" evidence="6">
    <location>
        <begin position="363"/>
        <end position="387"/>
    </location>
</feature>
<dbReference type="SUPFAM" id="SSF103473">
    <property type="entry name" value="MFS general substrate transporter"/>
    <property type="match status" value="1"/>
</dbReference>
<feature type="transmembrane region" description="Helical" evidence="6">
    <location>
        <begin position="236"/>
        <end position="253"/>
    </location>
</feature>
<protein>
    <submittedName>
        <fullName evidence="7">MFS transporter</fullName>
    </submittedName>
</protein>
<dbReference type="EMBL" id="CP044108">
    <property type="protein sequence ID" value="QEU12164.1"/>
    <property type="molecule type" value="Genomic_DNA"/>
</dbReference>
<name>A0ABX6A5L9_9MICO</name>
<accession>A0ABX6A5L9</accession>
<feature type="transmembrane region" description="Helical" evidence="6">
    <location>
        <begin position="273"/>
        <end position="295"/>
    </location>
</feature>
<evidence type="ECO:0000313" key="7">
    <source>
        <dbReference type="EMBL" id="QEU12164.1"/>
    </source>
</evidence>
<feature type="transmembrane region" description="Helical" evidence="6">
    <location>
        <begin position="48"/>
        <end position="68"/>
    </location>
</feature>
<feature type="compositionally biased region" description="Low complexity" evidence="5">
    <location>
        <begin position="202"/>
        <end position="214"/>
    </location>
</feature>
<feature type="transmembrane region" description="Helical" evidence="6">
    <location>
        <begin position="170"/>
        <end position="189"/>
    </location>
</feature>
<comment type="subcellular location">
    <subcellularLocation>
        <location evidence="1">Membrane</location>
        <topology evidence="1">Multi-pass membrane protein</topology>
    </subcellularLocation>
</comment>
<sequence>MPETFVPDREAVRARWAVSLVFLLNGVSFCAILPRYPEIVRQLGITNTELGLAVGLGPLGGLAFGLLAAPIMKKIGSGTAALIFQILASSAHLLIYVAPSWGFLALGFVLAMSFDAITDIAQNAHGMRVERRYRRSIINSFHGFWSLGAVLGGVIGAVCAQFSIPLAWQGWGGLLLFGAIAIANFPFLLKGSDAAERVKEVSSPSASSANEAPADLMGETSGNTLLESTPPSRGKLGALALLGALGMVLVFAGSTEDAGSTWGALFMTHTFNASPFVAGLAFVALQGAQMLGRFLGDPIVDAWGDRTTARVGAVISFVGMSVMLVWPTAVTAVIGFAAAGWGVATLFPAVFRAGDNVEEVGHGVGITVVGWFARIGFLAAPPIVGWLADLFTLRYALALVPLYAVGILVFSGALENTTKADKQATLAEAK</sequence>
<proteinExistence type="predicted"/>